<gene>
    <name evidence="3" type="ORF">HRR80_007477</name>
</gene>
<evidence type="ECO:0000313" key="4">
    <source>
        <dbReference type="Proteomes" id="UP001161757"/>
    </source>
</evidence>
<name>A0AAN6ERD4_EXODE</name>
<feature type="region of interest" description="Disordered" evidence="2">
    <location>
        <begin position="258"/>
        <end position="307"/>
    </location>
</feature>
<feature type="compositionally biased region" description="Polar residues" evidence="2">
    <location>
        <begin position="484"/>
        <end position="495"/>
    </location>
</feature>
<dbReference type="AlphaFoldDB" id="A0AAN6ERD4"/>
<proteinExistence type="predicted"/>
<sequence>MEAELTYMSIPEIAQSMKSAQLELSYERALRQAERIYEEERVRALCVQLLLLEDENGELQEQALRNEDEQNDLAQTNEDLKAQFSDLEVELQQTQMDLKTRSRDIEHLKAEVDALSTASADATKLLSEKLALTRELNALKPELDHLRSQATMQQNLLAEKLSLQRELSSLQVELENEKRTVQRLKAQEKSAAREDSALTAEIEQLKRDLTKAQREAQKADQENRAVIDDLKKELAKAQRDAEKRDQINKSEIEQLRKELSKAQRDAQKSEREENSEIDELKKELAKLQRDSQKSDRENRKKTAQWESEKEILEGKLDAFRNKLRSTKDQLKEAQEEVERLQAVKMAQSAEMTKLRLNGNATVNPKKRNVARFDPDMTIGTPGQGGPAAKKQRVSVNVGDKSTFSITPFLNRTLSILPETPAEEDVEEPLLKPRKQNQRQLDGALEDVDHDSEAEVVKKKPGRPLTAKKSVASISKAKKAGPLKETTNSKANSTMKKPQLSRLIEEDSGMESDGDIDAIVTDKENTNKVDNSAQKTIEREKVSEPKRPTIFDEEDNAAAPKVRSLARGGGVLGKVNLKANPVGKGKALAEFSPLKRDRRAASVL</sequence>
<dbReference type="EMBL" id="JAJGCB010000018">
    <property type="protein sequence ID" value="KAJ8988450.1"/>
    <property type="molecule type" value="Genomic_DNA"/>
</dbReference>
<feature type="region of interest" description="Disordered" evidence="2">
    <location>
        <begin position="415"/>
        <end position="513"/>
    </location>
</feature>
<feature type="compositionally biased region" description="Basic and acidic residues" evidence="2">
    <location>
        <begin position="258"/>
        <end position="300"/>
    </location>
</feature>
<organism evidence="3 4">
    <name type="scientific">Exophiala dermatitidis</name>
    <name type="common">Black yeast-like fungus</name>
    <name type="synonym">Wangiella dermatitidis</name>
    <dbReference type="NCBI Taxonomy" id="5970"/>
    <lineage>
        <taxon>Eukaryota</taxon>
        <taxon>Fungi</taxon>
        <taxon>Dikarya</taxon>
        <taxon>Ascomycota</taxon>
        <taxon>Pezizomycotina</taxon>
        <taxon>Eurotiomycetes</taxon>
        <taxon>Chaetothyriomycetidae</taxon>
        <taxon>Chaetothyriales</taxon>
        <taxon>Herpotrichiellaceae</taxon>
        <taxon>Exophiala</taxon>
    </lineage>
</organism>
<evidence type="ECO:0000256" key="2">
    <source>
        <dbReference type="SAM" id="MobiDB-lite"/>
    </source>
</evidence>
<keyword evidence="1" id="KW-0175">Coiled coil</keyword>
<evidence type="ECO:0000313" key="3">
    <source>
        <dbReference type="EMBL" id="KAJ8988450.1"/>
    </source>
</evidence>
<reference evidence="3" key="1">
    <citation type="submission" date="2023-01" db="EMBL/GenBank/DDBJ databases">
        <title>Exophiala dermititidis isolated from Cystic Fibrosis Patient.</title>
        <authorList>
            <person name="Kurbessoian T."/>
            <person name="Crocker A."/>
            <person name="Murante D."/>
            <person name="Hogan D.A."/>
            <person name="Stajich J.E."/>
        </authorList>
    </citation>
    <scope>NUCLEOTIDE SEQUENCE</scope>
    <source>
        <strain evidence="3">Ex8</strain>
    </source>
</reference>
<feature type="coiled-coil region" evidence="1">
    <location>
        <begin position="19"/>
        <end position="111"/>
    </location>
</feature>
<dbReference type="Proteomes" id="UP001161757">
    <property type="component" value="Unassembled WGS sequence"/>
</dbReference>
<accession>A0AAN6ERD4</accession>
<protein>
    <submittedName>
        <fullName evidence="3">Uncharacterized protein</fullName>
    </submittedName>
</protein>
<evidence type="ECO:0000256" key="1">
    <source>
        <dbReference type="SAM" id="Coils"/>
    </source>
</evidence>
<feature type="region of interest" description="Disordered" evidence="2">
    <location>
        <begin position="355"/>
        <end position="394"/>
    </location>
</feature>
<comment type="caution">
    <text evidence="3">The sequence shown here is derived from an EMBL/GenBank/DDBJ whole genome shotgun (WGS) entry which is preliminary data.</text>
</comment>